<comment type="caution">
    <text evidence="2">The sequence shown here is derived from an EMBL/GenBank/DDBJ whole genome shotgun (WGS) entry which is preliminary data.</text>
</comment>
<dbReference type="EMBL" id="MIQH01001032">
    <property type="protein sequence ID" value="OJA03133.1"/>
    <property type="molecule type" value="Genomic_DNA"/>
</dbReference>
<gene>
    <name evidence="2" type="ORF">BGC33_01840</name>
</gene>
<accession>A0A1J8P218</accession>
<evidence type="ECO:0000313" key="3">
    <source>
        <dbReference type="Proteomes" id="UP000182798"/>
    </source>
</evidence>
<dbReference type="Proteomes" id="UP000182798">
    <property type="component" value="Unassembled WGS sequence"/>
</dbReference>
<proteinExistence type="predicted"/>
<reference evidence="3" key="1">
    <citation type="submission" date="2016-09" db="EMBL/GenBank/DDBJ databases">
        <title>Genome Sequence of Bathymodiolus thermophilus sulfur-oxidizing gill endosymbiont.</title>
        <authorList>
            <person name="Ponnudurai R."/>
            <person name="Kleiner M."/>
            <person name="Sayavedra L."/>
            <person name="Thuermer A."/>
            <person name="Felbeck H."/>
            <person name="Schlueter R."/>
            <person name="Schweder T."/>
            <person name="Markert S."/>
        </authorList>
    </citation>
    <scope>NUCLEOTIDE SEQUENCE [LARGE SCALE GENOMIC DNA]</scope>
    <source>
        <strain evidence="3">BAT/CrabSpa'14</strain>
    </source>
</reference>
<name>A0A1J8P218_9GAMM</name>
<protein>
    <submittedName>
        <fullName evidence="2">Uncharacterized protein</fullName>
    </submittedName>
</protein>
<feature type="region of interest" description="Disordered" evidence="1">
    <location>
        <begin position="1"/>
        <end position="31"/>
    </location>
</feature>
<organism evidence="2 3">
    <name type="scientific">Bathymodiolus thermophilus thioautotrophic gill symbiont</name>
    <dbReference type="NCBI Taxonomy" id="2360"/>
    <lineage>
        <taxon>Bacteria</taxon>
        <taxon>Pseudomonadati</taxon>
        <taxon>Pseudomonadota</taxon>
        <taxon>Gammaproteobacteria</taxon>
        <taxon>sulfur-oxidizing symbionts</taxon>
    </lineage>
</organism>
<feature type="non-terminal residue" evidence="2">
    <location>
        <position position="61"/>
    </location>
</feature>
<evidence type="ECO:0000256" key="1">
    <source>
        <dbReference type="SAM" id="MobiDB-lite"/>
    </source>
</evidence>
<dbReference type="AlphaFoldDB" id="A0A1J8P218"/>
<sequence length="61" mass="6949">MQILPRYTTGLPYHNKPSPHHGHATPPQVPHLPKIQKKHLNYCDIIAFFNFIGSKKMSNTG</sequence>
<evidence type="ECO:0000313" key="2">
    <source>
        <dbReference type="EMBL" id="OJA03133.1"/>
    </source>
</evidence>